<dbReference type="AlphaFoldDB" id="A0AAV2F6X8"/>
<evidence type="ECO:0000313" key="2">
    <source>
        <dbReference type="EMBL" id="CAL1393772.1"/>
    </source>
</evidence>
<dbReference type="EMBL" id="OZ034819">
    <property type="protein sequence ID" value="CAL1393772.1"/>
    <property type="molecule type" value="Genomic_DNA"/>
</dbReference>
<proteinExistence type="predicted"/>
<accession>A0AAV2F6X8</accession>
<organism evidence="2 3">
    <name type="scientific">Linum trigynum</name>
    <dbReference type="NCBI Taxonomy" id="586398"/>
    <lineage>
        <taxon>Eukaryota</taxon>
        <taxon>Viridiplantae</taxon>
        <taxon>Streptophyta</taxon>
        <taxon>Embryophyta</taxon>
        <taxon>Tracheophyta</taxon>
        <taxon>Spermatophyta</taxon>
        <taxon>Magnoliopsida</taxon>
        <taxon>eudicotyledons</taxon>
        <taxon>Gunneridae</taxon>
        <taxon>Pentapetalae</taxon>
        <taxon>rosids</taxon>
        <taxon>fabids</taxon>
        <taxon>Malpighiales</taxon>
        <taxon>Linaceae</taxon>
        <taxon>Linum</taxon>
    </lineage>
</organism>
<evidence type="ECO:0000313" key="3">
    <source>
        <dbReference type="Proteomes" id="UP001497516"/>
    </source>
</evidence>
<feature type="region of interest" description="Disordered" evidence="1">
    <location>
        <begin position="123"/>
        <end position="167"/>
    </location>
</feature>
<gene>
    <name evidence="2" type="ORF">LTRI10_LOCUS34324</name>
</gene>
<evidence type="ECO:0000256" key="1">
    <source>
        <dbReference type="SAM" id="MobiDB-lite"/>
    </source>
</evidence>
<keyword evidence="3" id="KW-1185">Reference proteome</keyword>
<name>A0AAV2F6X8_9ROSI</name>
<sequence length="167" mass="18326">MPQLPFSSSPIVLGDDCSSPIRVSYSSLVSFVPDSQENLDRDYDFITSPIRVHEDLDLSLDIELLSASCVGDSVGCDWCPNSFPFDLDTLEKASLEVGRLVNLDHGDGQEAVEREIIAKAKEMHQRKLRTPGSKLDMEKYQLGPLDTPPSSPRKSKRKGGSSSKSGI</sequence>
<dbReference type="Proteomes" id="UP001497516">
    <property type="component" value="Chromosome 6"/>
</dbReference>
<protein>
    <submittedName>
        <fullName evidence="2">Uncharacterized protein</fullName>
    </submittedName>
</protein>
<reference evidence="2 3" key="1">
    <citation type="submission" date="2024-04" db="EMBL/GenBank/DDBJ databases">
        <authorList>
            <person name="Fracassetti M."/>
        </authorList>
    </citation>
    <scope>NUCLEOTIDE SEQUENCE [LARGE SCALE GENOMIC DNA]</scope>
</reference>